<accession>A0A6J4ICE9</accession>
<evidence type="ECO:0000259" key="1">
    <source>
        <dbReference type="Pfam" id="PF01609"/>
    </source>
</evidence>
<dbReference type="InterPro" id="IPR012337">
    <property type="entry name" value="RNaseH-like_sf"/>
</dbReference>
<dbReference type="SUPFAM" id="SSF53098">
    <property type="entry name" value="Ribonuclease H-like"/>
    <property type="match status" value="1"/>
</dbReference>
<dbReference type="GO" id="GO:0006313">
    <property type="term" value="P:DNA transposition"/>
    <property type="evidence" value="ECO:0007669"/>
    <property type="project" value="InterPro"/>
</dbReference>
<gene>
    <name evidence="2" type="ORF">AVDCRST_MAG93-1649</name>
</gene>
<protein>
    <submittedName>
        <fullName evidence="2">Transposase</fullName>
    </submittedName>
</protein>
<dbReference type="Pfam" id="PF01609">
    <property type="entry name" value="DDE_Tnp_1"/>
    <property type="match status" value="1"/>
</dbReference>
<evidence type="ECO:0000313" key="2">
    <source>
        <dbReference type="EMBL" id="CAA9248686.1"/>
    </source>
</evidence>
<dbReference type="GO" id="GO:0004803">
    <property type="term" value="F:transposase activity"/>
    <property type="evidence" value="ECO:0007669"/>
    <property type="project" value="InterPro"/>
</dbReference>
<organism evidence="2">
    <name type="scientific">uncultured Chloroflexia bacterium</name>
    <dbReference type="NCBI Taxonomy" id="1672391"/>
    <lineage>
        <taxon>Bacteria</taxon>
        <taxon>Bacillati</taxon>
        <taxon>Chloroflexota</taxon>
        <taxon>Chloroflexia</taxon>
        <taxon>environmental samples</taxon>
    </lineage>
</organism>
<dbReference type="EMBL" id="CADCTR010000558">
    <property type="protein sequence ID" value="CAA9248686.1"/>
    <property type="molecule type" value="Genomic_DNA"/>
</dbReference>
<feature type="domain" description="Transposase IS4-like" evidence="1">
    <location>
        <begin position="9"/>
        <end position="152"/>
    </location>
</feature>
<dbReference type="GO" id="GO:0003677">
    <property type="term" value="F:DNA binding"/>
    <property type="evidence" value="ECO:0007669"/>
    <property type="project" value="InterPro"/>
</dbReference>
<sequence>MLVPAGAEVVVLGDAEFDGTDVQALITSFGWSYVLRTTPTLCMTVDGYETYVDVLKPARGEWVGVRGARLTRAEYGPVQVMAIWEEAYERGLYLVTTMEDMKEALALYRKRAQIETFFSDQKSRGFEMERSHVSNPQRLSGLLLASCLAYLWVVYLGVCAKGTQWQQRLHRQDRCDLSLFRLGLRLLARCLKDTIPIPDGFLVTSPSPTCSVR</sequence>
<proteinExistence type="predicted"/>
<name>A0A6J4ICE9_9CHLR</name>
<dbReference type="AlphaFoldDB" id="A0A6J4ICE9"/>
<dbReference type="InterPro" id="IPR002559">
    <property type="entry name" value="Transposase_11"/>
</dbReference>
<reference evidence="2" key="1">
    <citation type="submission" date="2020-02" db="EMBL/GenBank/DDBJ databases">
        <authorList>
            <person name="Meier V. D."/>
        </authorList>
    </citation>
    <scope>NUCLEOTIDE SEQUENCE</scope>
    <source>
        <strain evidence="2">AVDCRST_MAG93</strain>
    </source>
</reference>